<feature type="domain" description="Polysaccharide biosynthesis protein CapD-like" evidence="2">
    <location>
        <begin position="11"/>
        <end position="284"/>
    </location>
</feature>
<evidence type="ECO:0000313" key="4">
    <source>
        <dbReference type="Proteomes" id="UP000237056"/>
    </source>
</evidence>
<accession>A0A2S4NA81</accession>
<dbReference type="InterPro" id="IPR051203">
    <property type="entry name" value="Polysaccharide_Synthase-Rel"/>
</dbReference>
<reference evidence="3 4" key="1">
    <citation type="submission" date="2018-01" db="EMBL/GenBank/DDBJ databases">
        <title>Genomic Encyclopedia of Type Strains, Phase I: the one thousand microbial genomes (KMG-I) project.</title>
        <authorList>
            <person name="Goeker M."/>
        </authorList>
    </citation>
    <scope>NUCLEOTIDE SEQUENCE [LARGE SCALE GENOMIC DNA]</scope>
    <source>
        <strain evidence="3 4">DSM 17960</strain>
    </source>
</reference>
<organism evidence="3 4">
    <name type="scientific">Flavobacterium croceum DSM 17960</name>
    <dbReference type="NCBI Taxonomy" id="1121886"/>
    <lineage>
        <taxon>Bacteria</taxon>
        <taxon>Pseudomonadati</taxon>
        <taxon>Bacteroidota</taxon>
        <taxon>Flavobacteriia</taxon>
        <taxon>Flavobacteriales</taxon>
        <taxon>Flavobacteriaceae</taxon>
        <taxon>Flavobacterium</taxon>
    </lineage>
</organism>
<dbReference type="SUPFAM" id="SSF51735">
    <property type="entry name" value="NAD(P)-binding Rossmann-fold domains"/>
    <property type="match status" value="1"/>
</dbReference>
<proteinExistence type="inferred from homology"/>
<dbReference type="Proteomes" id="UP000237056">
    <property type="component" value="Unassembled WGS sequence"/>
</dbReference>
<dbReference type="Gene3D" id="3.40.50.720">
    <property type="entry name" value="NAD(P)-binding Rossmann-like Domain"/>
    <property type="match status" value="1"/>
</dbReference>
<dbReference type="OrthoDB" id="9803111at2"/>
<comment type="similarity">
    <text evidence="1">Belongs to the polysaccharide synthase family.</text>
</comment>
<dbReference type="PANTHER" id="PTHR43318:SF2">
    <property type="entry name" value="UDP-N-ACETYLGLUCOSAMINE 4,6-DEHYDRATASE (INVERTING)"/>
    <property type="match status" value="1"/>
</dbReference>
<evidence type="ECO:0000256" key="1">
    <source>
        <dbReference type="ARBA" id="ARBA00007430"/>
    </source>
</evidence>
<dbReference type="RefSeq" id="WP_103725422.1">
    <property type="nucleotide sequence ID" value="NZ_PQNY01000004.1"/>
</dbReference>
<dbReference type="EMBL" id="PQNY01000004">
    <property type="protein sequence ID" value="POS02363.1"/>
    <property type="molecule type" value="Genomic_DNA"/>
</dbReference>
<gene>
    <name evidence="3" type="ORF">Q361_10482</name>
</gene>
<protein>
    <submittedName>
        <fullName evidence="3">Polysaccharide biosynthesis protein</fullName>
    </submittedName>
</protein>
<name>A0A2S4NA81_9FLAO</name>
<dbReference type="Pfam" id="PF02719">
    <property type="entry name" value="Polysacc_synt_2"/>
    <property type="match status" value="1"/>
</dbReference>
<comment type="caution">
    <text evidence="3">The sequence shown here is derived from an EMBL/GenBank/DDBJ whole genome shotgun (WGS) entry which is preliminary data.</text>
</comment>
<evidence type="ECO:0000259" key="2">
    <source>
        <dbReference type="Pfam" id="PF02719"/>
    </source>
</evidence>
<dbReference type="PANTHER" id="PTHR43318">
    <property type="entry name" value="UDP-N-ACETYLGLUCOSAMINE 4,6-DEHYDRATASE"/>
    <property type="match status" value="1"/>
</dbReference>
<evidence type="ECO:0000313" key="3">
    <source>
        <dbReference type="EMBL" id="POS02363.1"/>
    </source>
</evidence>
<dbReference type="InterPro" id="IPR003869">
    <property type="entry name" value="Polysac_CapD-like"/>
</dbReference>
<dbReference type="AlphaFoldDB" id="A0A2S4NA81"/>
<sequence length="328" mass="36731">MIEERFSNKTIFITGVCGSIGAELLKQISLSKPKKIIGIDNNESALFFLKNEYTNYDNVVLLHCDILNKNRLEKLLINVDYVLHTAAKKHVIISEENPIETVNTNIIGLQNLIDSSIHNKVKRFIFTSSDKAVGPTNVMGATKLIGERQIIEASENNCDTIFAITRFGNVLGSNGSVIPIFKKQIEANLDLTLTHKDMSRFIMTNKQAVDLVIESLFLAKGGEVFVTKMNVLKIADLAKAMIELSNKNLSIVSIGTKKGEKLYEELSSVEEANKTLEIENFFVIVNTPHENSKYSENQKTTNKVYVSNNEQEMTIGEIKDFLVNNQLL</sequence>
<keyword evidence="4" id="KW-1185">Reference proteome</keyword>
<dbReference type="InterPro" id="IPR036291">
    <property type="entry name" value="NAD(P)-bd_dom_sf"/>
</dbReference>